<keyword evidence="4" id="KW-1185">Reference proteome</keyword>
<protein>
    <submittedName>
        <fullName evidence="3">Uncharacterized protein</fullName>
    </submittedName>
</protein>
<feature type="compositionally biased region" description="Gly residues" evidence="1">
    <location>
        <begin position="325"/>
        <end position="338"/>
    </location>
</feature>
<comment type="caution">
    <text evidence="3">The sequence shown here is derived from an EMBL/GenBank/DDBJ whole genome shotgun (WGS) entry which is preliminary data.</text>
</comment>
<accession>A0A7J9SGP1</accession>
<feature type="transmembrane region" description="Helical" evidence="2">
    <location>
        <begin position="242"/>
        <end position="261"/>
    </location>
</feature>
<reference evidence="3 4" key="1">
    <citation type="submission" date="2020-08" db="EMBL/GenBank/DDBJ databases">
        <authorList>
            <person name="Seo M.-J."/>
        </authorList>
    </citation>
    <scope>NUCLEOTIDE SEQUENCE [LARGE SCALE GENOMIC DNA]</scope>
    <source>
        <strain evidence="3 4">MBLA0160</strain>
    </source>
</reference>
<organism evidence="3 4">
    <name type="scientific">Halobellus ruber</name>
    <dbReference type="NCBI Taxonomy" id="2761102"/>
    <lineage>
        <taxon>Archaea</taxon>
        <taxon>Methanobacteriati</taxon>
        <taxon>Methanobacteriota</taxon>
        <taxon>Stenosarchaea group</taxon>
        <taxon>Halobacteria</taxon>
        <taxon>Halobacteriales</taxon>
        <taxon>Haloferacaceae</taxon>
        <taxon>Halobellus</taxon>
    </lineage>
</organism>
<dbReference type="EMBL" id="JACKXD010000002">
    <property type="protein sequence ID" value="MBB6646125.1"/>
    <property type="molecule type" value="Genomic_DNA"/>
</dbReference>
<proteinExistence type="predicted"/>
<feature type="region of interest" description="Disordered" evidence="1">
    <location>
        <begin position="1"/>
        <end position="81"/>
    </location>
</feature>
<gene>
    <name evidence="3" type="ORF">H5V44_07465</name>
</gene>
<evidence type="ECO:0000313" key="3">
    <source>
        <dbReference type="EMBL" id="MBB6646125.1"/>
    </source>
</evidence>
<feature type="region of interest" description="Disordered" evidence="1">
    <location>
        <begin position="309"/>
        <end position="351"/>
    </location>
</feature>
<evidence type="ECO:0000256" key="2">
    <source>
        <dbReference type="SAM" id="Phobius"/>
    </source>
</evidence>
<feature type="transmembrane region" description="Helical" evidence="2">
    <location>
        <begin position="104"/>
        <end position="126"/>
    </location>
</feature>
<feature type="compositionally biased region" description="Acidic residues" evidence="1">
    <location>
        <begin position="276"/>
        <end position="291"/>
    </location>
</feature>
<dbReference type="RefSeq" id="WP_185192480.1">
    <property type="nucleotide sequence ID" value="NZ_JACKXD010000002.1"/>
</dbReference>
<dbReference type="AlphaFoldDB" id="A0A7J9SGP1"/>
<dbReference type="Pfam" id="PF24334">
    <property type="entry name" value="DUF7502"/>
    <property type="match status" value="1"/>
</dbReference>
<evidence type="ECO:0000313" key="4">
    <source>
        <dbReference type="Proteomes" id="UP000546257"/>
    </source>
</evidence>
<sequence length="377" mass="38234">MSDPSDGRGDEDPVEWLEGIEWSQDPPDDGIGEAGEATDTESAATGTTDVDSGANLDSGAAETTDTGTDPDSRAAPSVADAEAATTDRIAAALAEVRSEVRKAALVHAAVEGALLAVVATLLLSLATPAVLSGTLPLPALAFEVLRGLPVIGPVAPRTVGVASLAAAGVGAAGFAGAYLLRLRRPLIEQFEAANPAVREALRTARDAVDGGNDTEMARRLYGDVIATLQETSTLELVDARRLTVTVVLVALVAIASVQVAVIDPDLGGILAGGSDPEADIEQPDDDELQDGDEILGDAEDVEAGDEVRNITVPGTGEGDGEGSVAPGGGTGAGGGSGGFDSQQAGFAGNERIEDAELVREYNLRIREFDDDGTDDAA</sequence>
<feature type="transmembrane region" description="Helical" evidence="2">
    <location>
        <begin position="159"/>
        <end position="180"/>
    </location>
</feature>
<dbReference type="InterPro" id="IPR055925">
    <property type="entry name" value="DUF7502"/>
</dbReference>
<feature type="compositionally biased region" description="Basic and acidic residues" evidence="1">
    <location>
        <begin position="1"/>
        <end position="11"/>
    </location>
</feature>
<keyword evidence="2" id="KW-0472">Membrane</keyword>
<keyword evidence="2" id="KW-1133">Transmembrane helix</keyword>
<dbReference type="Proteomes" id="UP000546257">
    <property type="component" value="Unassembled WGS sequence"/>
</dbReference>
<feature type="compositionally biased region" description="Polar residues" evidence="1">
    <location>
        <begin position="40"/>
        <end position="50"/>
    </location>
</feature>
<feature type="compositionally biased region" description="Acidic residues" evidence="1">
    <location>
        <begin position="26"/>
        <end position="39"/>
    </location>
</feature>
<feature type="region of interest" description="Disordered" evidence="1">
    <location>
        <begin position="272"/>
        <end position="291"/>
    </location>
</feature>
<evidence type="ECO:0000256" key="1">
    <source>
        <dbReference type="SAM" id="MobiDB-lite"/>
    </source>
</evidence>
<name>A0A7J9SGP1_9EURY</name>
<keyword evidence="2" id="KW-0812">Transmembrane</keyword>